<dbReference type="PANTHER" id="PTHR43796">
    <property type="entry name" value="CARBOXYNORSPERMIDINE SYNTHASE"/>
    <property type="match status" value="1"/>
</dbReference>
<dbReference type="Proteomes" id="UP000638981">
    <property type="component" value="Unassembled WGS sequence"/>
</dbReference>
<dbReference type="InterPro" id="IPR036291">
    <property type="entry name" value="NAD(P)-bd_dom_sf"/>
</dbReference>
<evidence type="ECO:0000313" key="3">
    <source>
        <dbReference type="Proteomes" id="UP000638981"/>
    </source>
</evidence>
<dbReference type="RefSeq" id="WP_189412759.1">
    <property type="nucleotide sequence ID" value="NZ_BMYJ01000011.1"/>
</dbReference>
<gene>
    <name evidence="2" type="ORF">GCM10007315_30980</name>
</gene>
<dbReference type="EMBL" id="BMYJ01000011">
    <property type="protein sequence ID" value="GHC64398.1"/>
    <property type="molecule type" value="Genomic_DNA"/>
</dbReference>
<sequence length="537" mass="58713">MNKRVLVLGGYGTFGGLLARGLVQQGFDVLVAGRDLVAAQAHCAAWGGVPIRFDRDRDDIAPLAVWAVVDAAGPFQTYRADPYRLARAALQSGAHYLDLSDDAAFTSGITALDELARSKGLVALSGASSVPALSSVAVAELAEGLSDIHLIESAIMPGNRAPRGLSVIRAILAQVGRPVHQWRGGRAEWRSGWSDRRIFHLTGIGPRPANVIGAPDTMLFPQYFKARSVTFRAGLELSLMHRGLALLGWLPRLRLMKDLTPLARPFRWIADRLAPFGTDQGGMVVQVMGLLPDGTAETRTWTLIAGAGDGPHVPTLPARILMPRLNDQPKGARPALASFHLHDLADVSQGLHVTTETTSSAFTMLFPAVLGTDFRRLPPALQDLHHVIDRRHWQGRARISRGKGLLARLVARLMGFPAAQEDGPVAVQMDRRTQTETWTRDFGGHRFRSHLRCESNCSLTERFGPLRFQIGLRVVGETLEYPVVRGWCLGLPLPRWFLPVSITREALDPLGRPTFDVALSHPVTGLIIRYQGWLTPA</sequence>
<reference evidence="2" key="2">
    <citation type="submission" date="2020-09" db="EMBL/GenBank/DDBJ databases">
        <authorList>
            <person name="Sun Q."/>
            <person name="Kim S."/>
        </authorList>
    </citation>
    <scope>NUCLEOTIDE SEQUENCE</scope>
    <source>
        <strain evidence="2">KCTC 23310</strain>
    </source>
</reference>
<organism evidence="2 3">
    <name type="scientific">Neogemmobacter tilapiae</name>
    <dbReference type="NCBI Taxonomy" id="875041"/>
    <lineage>
        <taxon>Bacteria</taxon>
        <taxon>Pseudomonadati</taxon>
        <taxon>Pseudomonadota</taxon>
        <taxon>Alphaproteobacteria</taxon>
        <taxon>Rhodobacterales</taxon>
        <taxon>Paracoccaceae</taxon>
        <taxon>Neogemmobacter</taxon>
    </lineage>
</organism>
<reference evidence="2" key="1">
    <citation type="journal article" date="2014" name="Int. J. Syst. Evol. Microbiol.">
        <title>Complete genome sequence of Corynebacterium casei LMG S-19264T (=DSM 44701T), isolated from a smear-ripened cheese.</title>
        <authorList>
            <consortium name="US DOE Joint Genome Institute (JGI-PGF)"/>
            <person name="Walter F."/>
            <person name="Albersmeier A."/>
            <person name="Kalinowski J."/>
            <person name="Ruckert C."/>
        </authorList>
    </citation>
    <scope>NUCLEOTIDE SEQUENCE</scope>
    <source>
        <strain evidence="2">KCTC 23310</strain>
    </source>
</reference>
<keyword evidence="3" id="KW-1185">Reference proteome</keyword>
<proteinExistence type="predicted"/>
<accession>A0A918TWL9</accession>
<dbReference type="SUPFAM" id="SSF51735">
    <property type="entry name" value="NAD(P)-binding Rossmann-fold domains"/>
    <property type="match status" value="1"/>
</dbReference>
<name>A0A918TWL9_9RHOB</name>
<comment type="caution">
    <text evidence="2">The sequence shown here is derived from an EMBL/GenBank/DDBJ whole genome shotgun (WGS) entry which is preliminary data.</text>
</comment>
<feature type="domain" description="DUF4166" evidence="1">
    <location>
        <begin position="377"/>
        <end position="534"/>
    </location>
</feature>
<dbReference type="Gene3D" id="3.30.360.10">
    <property type="entry name" value="Dihydrodipicolinate Reductase, domain 2"/>
    <property type="match status" value="1"/>
</dbReference>
<dbReference type="InterPro" id="IPR025311">
    <property type="entry name" value="DUF4166"/>
</dbReference>
<evidence type="ECO:0000259" key="1">
    <source>
        <dbReference type="Pfam" id="PF13761"/>
    </source>
</evidence>
<dbReference type="Gene3D" id="3.40.50.720">
    <property type="entry name" value="NAD(P)-binding Rossmann-like Domain"/>
    <property type="match status" value="1"/>
</dbReference>
<evidence type="ECO:0000313" key="2">
    <source>
        <dbReference type="EMBL" id="GHC64398.1"/>
    </source>
</evidence>
<dbReference type="Pfam" id="PF13761">
    <property type="entry name" value="DUF4166"/>
    <property type="match status" value="1"/>
</dbReference>
<dbReference type="PANTHER" id="PTHR43796:SF2">
    <property type="entry name" value="CARBOXYNORSPERMIDINE SYNTHASE"/>
    <property type="match status" value="1"/>
</dbReference>
<dbReference type="AlphaFoldDB" id="A0A918TWL9"/>
<protein>
    <recommendedName>
        <fullName evidence="1">DUF4166 domain-containing protein</fullName>
    </recommendedName>
</protein>